<gene>
    <name evidence="3" type="ORF">VNO78_11688</name>
</gene>
<evidence type="ECO:0000259" key="2">
    <source>
        <dbReference type="PROSITE" id="PS51387"/>
    </source>
</evidence>
<proteinExistence type="predicted"/>
<keyword evidence="4" id="KW-1185">Reference proteome</keyword>
<dbReference type="Gene3D" id="3.40.462.20">
    <property type="match status" value="2"/>
</dbReference>
<comment type="caution">
    <text evidence="3">The sequence shown here is derived from an EMBL/GenBank/DDBJ whole genome shotgun (WGS) entry which is preliminary data.</text>
</comment>
<evidence type="ECO:0000313" key="3">
    <source>
        <dbReference type="EMBL" id="KAK7400480.1"/>
    </source>
</evidence>
<evidence type="ECO:0000256" key="1">
    <source>
        <dbReference type="ARBA" id="ARBA00001974"/>
    </source>
</evidence>
<dbReference type="Gene3D" id="3.30.465.10">
    <property type="match status" value="1"/>
</dbReference>
<evidence type="ECO:0000313" key="4">
    <source>
        <dbReference type="Proteomes" id="UP001386955"/>
    </source>
</evidence>
<dbReference type="InterPro" id="IPR016167">
    <property type="entry name" value="FAD-bd_PCMH_sub1"/>
</dbReference>
<dbReference type="PROSITE" id="PS51387">
    <property type="entry name" value="FAD_PCMH"/>
    <property type="match status" value="1"/>
</dbReference>
<comment type="cofactor">
    <cofactor evidence="1">
        <name>FAD</name>
        <dbReference type="ChEBI" id="CHEBI:57692"/>
    </cofactor>
</comment>
<dbReference type="InterPro" id="IPR016166">
    <property type="entry name" value="FAD-bd_PCMH"/>
</dbReference>
<name>A0AAN9XNY6_PSOTE</name>
<reference evidence="3 4" key="1">
    <citation type="submission" date="2024-01" db="EMBL/GenBank/DDBJ databases">
        <title>The genomes of 5 underutilized Papilionoideae crops provide insights into root nodulation and disease resistanc.</title>
        <authorList>
            <person name="Jiang F."/>
        </authorList>
    </citation>
    <scope>NUCLEOTIDE SEQUENCE [LARGE SCALE GENOMIC DNA]</scope>
    <source>
        <strain evidence="3">DUOXIRENSHENG_FW03</strain>
        <tissue evidence="3">Leaves</tissue>
    </source>
</reference>
<dbReference type="Gene3D" id="3.30.43.10">
    <property type="entry name" value="Uridine Diphospho-n-acetylenolpyruvylglucosamine Reductase, domain 2"/>
    <property type="match status" value="1"/>
</dbReference>
<dbReference type="Proteomes" id="UP001386955">
    <property type="component" value="Unassembled WGS sequence"/>
</dbReference>
<dbReference type="GO" id="GO:0071949">
    <property type="term" value="F:FAD binding"/>
    <property type="evidence" value="ECO:0007669"/>
    <property type="project" value="InterPro"/>
</dbReference>
<dbReference type="InterPro" id="IPR016169">
    <property type="entry name" value="FAD-bd_PCMH_sub2"/>
</dbReference>
<dbReference type="SUPFAM" id="SSF56176">
    <property type="entry name" value="FAD-binding/transporter-associated domain-like"/>
    <property type="match status" value="1"/>
</dbReference>
<protein>
    <recommendedName>
        <fullName evidence="2">FAD-binding PCMH-type domain-containing protein</fullName>
    </recommendedName>
</protein>
<dbReference type="AlphaFoldDB" id="A0AAN9XNY6"/>
<dbReference type="PANTHER" id="PTHR32448">
    <property type="entry name" value="OS08G0158400 PROTEIN"/>
    <property type="match status" value="1"/>
</dbReference>
<feature type="domain" description="FAD-binding PCMH-type" evidence="2">
    <location>
        <begin position="1"/>
        <end position="170"/>
    </location>
</feature>
<dbReference type="Pfam" id="PF01565">
    <property type="entry name" value="FAD_binding_4"/>
    <property type="match status" value="1"/>
</dbReference>
<accession>A0AAN9XNY6</accession>
<organism evidence="3 4">
    <name type="scientific">Psophocarpus tetragonolobus</name>
    <name type="common">Winged bean</name>
    <name type="synonym">Dolichos tetragonolobus</name>
    <dbReference type="NCBI Taxonomy" id="3891"/>
    <lineage>
        <taxon>Eukaryota</taxon>
        <taxon>Viridiplantae</taxon>
        <taxon>Streptophyta</taxon>
        <taxon>Embryophyta</taxon>
        <taxon>Tracheophyta</taxon>
        <taxon>Spermatophyta</taxon>
        <taxon>Magnoliopsida</taxon>
        <taxon>eudicotyledons</taxon>
        <taxon>Gunneridae</taxon>
        <taxon>Pentapetalae</taxon>
        <taxon>rosids</taxon>
        <taxon>fabids</taxon>
        <taxon>Fabales</taxon>
        <taxon>Fabaceae</taxon>
        <taxon>Papilionoideae</taxon>
        <taxon>50 kb inversion clade</taxon>
        <taxon>NPAAA clade</taxon>
        <taxon>indigoferoid/millettioid clade</taxon>
        <taxon>Phaseoleae</taxon>
        <taxon>Psophocarpus</taxon>
    </lineage>
</organism>
<dbReference type="EMBL" id="JAYMYS010000003">
    <property type="protein sequence ID" value="KAK7400480.1"/>
    <property type="molecule type" value="Genomic_DNA"/>
</dbReference>
<dbReference type="InterPro" id="IPR036318">
    <property type="entry name" value="FAD-bd_PCMH-like_sf"/>
</dbReference>
<sequence>MAIITAKSESHVQVTIQCAKVAHIQVRIRSGGHDYEGLSYVSDVPFVVLDMFPLNAIDVDIASGTTWVQAGATFGQLYYQIAKKSNVHAFPAGVCFSLGTGGHFSGGGYGNLMRKYGLSVDNIIDAKLVNAMGDILDRRSMGEDLFWAIRGGGGASFGVIVAWKIKLVPVPPQVTVFRVKKSVAQDATDVAYKWQLVAPKLDKNIFIRVQPDVVNGTVIVSFIGEFLGTIERLVPLVNKAFPELALLPTPQEPPTIYAKSKSDYVKTPIPKEAMKKIWDLMIKVNNTRMQWNPYGGVMEEISASATPFPHRAGNLFLIQYRVFWTEDSAMVTNRFIKDSRSFYEFMAPYVSSSPR</sequence>
<dbReference type="InterPro" id="IPR006094">
    <property type="entry name" value="Oxid_FAD_bind_N"/>
</dbReference>